<feature type="compositionally biased region" description="Basic and acidic residues" evidence="12">
    <location>
        <begin position="675"/>
        <end position="684"/>
    </location>
</feature>
<evidence type="ECO:0000256" key="5">
    <source>
        <dbReference type="ARBA" id="ARBA00022801"/>
    </source>
</evidence>
<dbReference type="WBParaSite" id="Gr19_v10_g10867.t3">
    <property type="protein sequence ID" value="Gr19_v10_g10867.t3"/>
    <property type="gene ID" value="Gr19_v10_g10867"/>
</dbReference>
<dbReference type="InterPro" id="IPR002018">
    <property type="entry name" value="CarbesteraseB"/>
</dbReference>
<feature type="region of interest" description="Disordered" evidence="12">
    <location>
        <begin position="907"/>
        <end position="937"/>
    </location>
</feature>
<dbReference type="PRINTS" id="PR00878">
    <property type="entry name" value="CHOLNESTRASE"/>
</dbReference>
<dbReference type="PANTHER" id="PTHR43918:SF4">
    <property type="entry name" value="CARBOXYLIC ESTER HYDROLASE"/>
    <property type="match status" value="1"/>
</dbReference>
<keyword evidence="3" id="KW-0719">Serine esterase</keyword>
<dbReference type="FunFam" id="3.40.50.1820:FF:000029">
    <property type="entry name" value="Acetylcholinesterase"/>
    <property type="match status" value="1"/>
</dbReference>
<keyword evidence="13" id="KW-0812">Transmembrane</keyword>
<dbReference type="SMART" id="SM00184">
    <property type="entry name" value="RING"/>
    <property type="match status" value="1"/>
</dbReference>
<evidence type="ECO:0000256" key="13">
    <source>
        <dbReference type="SAM" id="Phobius"/>
    </source>
</evidence>
<feature type="compositionally biased region" description="Polar residues" evidence="12">
    <location>
        <begin position="685"/>
        <end position="698"/>
    </location>
</feature>
<name>A0A914GSQ4_GLORO</name>
<evidence type="ECO:0000256" key="11">
    <source>
        <dbReference type="PROSITE-ProRule" id="PRU00175"/>
    </source>
</evidence>
<feature type="transmembrane region" description="Helical" evidence="13">
    <location>
        <begin position="607"/>
        <end position="631"/>
    </location>
</feature>
<evidence type="ECO:0000256" key="2">
    <source>
        <dbReference type="ARBA" id="ARBA00013276"/>
    </source>
</evidence>
<feature type="region of interest" description="Disordered" evidence="12">
    <location>
        <begin position="638"/>
        <end position="795"/>
    </location>
</feature>
<accession>A0A914GSQ4</accession>
<evidence type="ECO:0000256" key="6">
    <source>
        <dbReference type="ARBA" id="ARBA00022833"/>
    </source>
</evidence>
<evidence type="ECO:0000259" key="14">
    <source>
        <dbReference type="PROSITE" id="PS50089"/>
    </source>
</evidence>
<dbReference type="Gene3D" id="3.30.40.10">
    <property type="entry name" value="Zinc/RING finger domain, C3HC4 (zinc finger)"/>
    <property type="match status" value="1"/>
</dbReference>
<dbReference type="GO" id="GO:0005886">
    <property type="term" value="C:plasma membrane"/>
    <property type="evidence" value="ECO:0007669"/>
    <property type="project" value="TreeGrafter"/>
</dbReference>
<dbReference type="InterPro" id="IPR000997">
    <property type="entry name" value="Cholinesterase"/>
</dbReference>
<keyword evidence="5" id="KW-0378">Hydrolase</keyword>
<reference evidence="16" key="1">
    <citation type="submission" date="2022-11" db="UniProtKB">
        <authorList>
            <consortium name="WormBaseParasite"/>
        </authorList>
    </citation>
    <scope>IDENTIFICATION</scope>
</reference>
<keyword evidence="13" id="KW-1133">Transmembrane helix</keyword>
<dbReference type="InterPro" id="IPR001841">
    <property type="entry name" value="Znf_RING"/>
</dbReference>
<keyword evidence="8" id="KW-1015">Disulfide bond</keyword>
<proteinExistence type="inferred from homology"/>
<feature type="active site" description="Charge relay system" evidence="10">
    <location>
        <position position="481"/>
    </location>
</feature>
<dbReference type="Proteomes" id="UP000887572">
    <property type="component" value="Unplaced"/>
</dbReference>
<keyword evidence="4 11" id="KW-0479">Metal-binding</keyword>
<comment type="catalytic activity">
    <reaction evidence="9">
        <text>acetylcholine + H2O = choline + acetate + H(+)</text>
        <dbReference type="Rhea" id="RHEA:17561"/>
        <dbReference type="ChEBI" id="CHEBI:15354"/>
        <dbReference type="ChEBI" id="CHEBI:15355"/>
        <dbReference type="ChEBI" id="CHEBI:15377"/>
        <dbReference type="ChEBI" id="CHEBI:15378"/>
        <dbReference type="ChEBI" id="CHEBI:30089"/>
        <dbReference type="EC" id="3.1.1.7"/>
    </reaction>
</comment>
<feature type="domain" description="RING-type" evidence="14">
    <location>
        <begin position="794"/>
        <end position="841"/>
    </location>
</feature>
<dbReference type="Pfam" id="PF00135">
    <property type="entry name" value="COesterase"/>
    <property type="match status" value="1"/>
</dbReference>
<dbReference type="InterPro" id="IPR019826">
    <property type="entry name" value="Carboxylesterase_B_AS"/>
</dbReference>
<dbReference type="InterPro" id="IPR050654">
    <property type="entry name" value="AChE-related_enzymes"/>
</dbReference>
<evidence type="ECO:0000256" key="10">
    <source>
        <dbReference type="PIRSR" id="PIRSR600997-1"/>
    </source>
</evidence>
<feature type="transmembrane region" description="Helical" evidence="13">
    <location>
        <begin position="7"/>
        <end position="26"/>
    </location>
</feature>
<dbReference type="PANTHER" id="PTHR43918">
    <property type="entry name" value="ACETYLCHOLINESTERASE"/>
    <property type="match status" value="1"/>
</dbReference>
<dbReference type="GO" id="GO:0003990">
    <property type="term" value="F:acetylcholinesterase activity"/>
    <property type="evidence" value="ECO:0007669"/>
    <property type="project" value="UniProtKB-EC"/>
</dbReference>
<evidence type="ECO:0000256" key="4">
    <source>
        <dbReference type="ARBA" id="ARBA00022771"/>
    </source>
</evidence>
<evidence type="ECO:0000313" key="15">
    <source>
        <dbReference type="Proteomes" id="UP000887572"/>
    </source>
</evidence>
<keyword evidence="15" id="KW-1185">Reference proteome</keyword>
<evidence type="ECO:0000313" key="16">
    <source>
        <dbReference type="WBParaSite" id="Gr19_v10_g10867.t3"/>
    </source>
</evidence>
<sequence>MSKKAPFLSTFVSSLLLLLFIIFVHITENFASLSSTHQSNVPVEIELVNGHLRGIESIFLHKRVRSFLGVPFAEPPVGELRFRPPQPKRSWNGTVEAITLSPACYQGRDTYNDSFWGSEMWNANTPISEDCLYMNIWAPAEAKNLTVMVWFFGGGFYYGSPSLILYDGKALSLEANVIVVNINYRLGPFGYLFLDNEAVPGNMGMLDQQLALHWIRDNIAAFGGDPKMVTIFGESAGASSIVAHLIAPNSQGLFKNGILQSGSLDNKWSMDTPRRAYEKSIELVRLVGCNRTGLADAIRCLRRIPPAEFTEQLWNIPLNFLEFPLVIVSRDANFFSAEDAFIALRKRHYAQDVNLMIGINHDEGTFWNIYNIPKFFDVSHQPKLSLENFNECVQTAFSRLPDIVREAASHVYLGTRRCEYETGFHQNLADQVNQMVGDYFFTCDSIWLADQLDNAPARVYIYYFDQTSSANPWPKWTGVMHGYEIEYVFGVPIYNGTAGYTQRERTLSEKMVQLWSSFATTGIPSLDHRDGMPERLHWPQYHSQNNPRWLELKASHIKPTRTTKKHECRIWRAARDMEYNEYAVEKLTAALTASVVQTRQLLLLNQLIAMLLKALCILLCFVVIFGCLNAAPNKQKQLLNSPPSSLSSAESEQFNHHDKGHHKNRGVVKQNVENKNIKKMENEHIGTSNRQSVMQTNHQTERRAEQQRRPTERSASRPTERSASRPTERSASRPAERQRPTTQRSANRPVESRHPANAERSGASRPIEQKRKTTQRHKNHQAERRHPTEETDNCPICFESLLGPDAGGLKKLQKCTEHSFHQECIDEWLKNIKNDSCPVCRKKVSKEELPAKRFDPDQVQRNENLNVIDELPLEIVLEILQEQEAGGALPLQIPSQIVEAIQREHRNNLPSTSNAPIQREHRNNLPSTSNAVSTRNEEWEPYEHLLNAVSTRNDEWESHDDLINDEWESYEHMLNEQSGQQTHGQNDQTASAVDLAKNIAVTTGRVLARGLTMLGNSLNDWLDGDENFAQQASTSQTADGIMAYHDNIFCFY</sequence>
<evidence type="ECO:0000256" key="9">
    <source>
        <dbReference type="ARBA" id="ARBA00048484"/>
    </source>
</evidence>
<evidence type="ECO:0000256" key="12">
    <source>
        <dbReference type="SAM" id="MobiDB-lite"/>
    </source>
</evidence>
<evidence type="ECO:0000256" key="1">
    <source>
        <dbReference type="ARBA" id="ARBA00005964"/>
    </source>
</evidence>
<dbReference type="GO" id="GO:0006581">
    <property type="term" value="P:acetylcholine catabolic process"/>
    <property type="evidence" value="ECO:0007669"/>
    <property type="project" value="TreeGrafter"/>
</dbReference>
<dbReference type="InterPro" id="IPR029058">
    <property type="entry name" value="AB_hydrolase_fold"/>
</dbReference>
<feature type="compositionally biased region" description="Low complexity" evidence="12">
    <location>
        <begin position="638"/>
        <end position="648"/>
    </location>
</feature>
<dbReference type="EC" id="3.1.1.7" evidence="2"/>
<dbReference type="CDD" id="cd16448">
    <property type="entry name" value="RING-H2"/>
    <property type="match status" value="1"/>
</dbReference>
<feature type="compositionally biased region" description="Polar residues" evidence="12">
    <location>
        <begin position="924"/>
        <end position="934"/>
    </location>
</feature>
<feature type="active site" description="Charge relay system" evidence="10">
    <location>
        <position position="363"/>
    </location>
</feature>
<dbReference type="PROSITE" id="PS50089">
    <property type="entry name" value="ZF_RING_2"/>
    <property type="match status" value="1"/>
</dbReference>
<feature type="compositionally biased region" description="Basic and acidic residues" evidence="12">
    <location>
        <begin position="780"/>
        <end position="789"/>
    </location>
</feature>
<protein>
    <recommendedName>
        <fullName evidence="2">acetylcholinesterase</fullName>
        <ecNumber evidence="2">3.1.1.7</ecNumber>
    </recommendedName>
</protein>
<dbReference type="PROSITE" id="PS00122">
    <property type="entry name" value="CARBOXYLESTERASE_B_1"/>
    <property type="match status" value="1"/>
</dbReference>
<evidence type="ECO:0000256" key="8">
    <source>
        <dbReference type="ARBA" id="ARBA00023157"/>
    </source>
</evidence>
<feature type="compositionally biased region" description="Basic and acidic residues" evidence="12">
    <location>
        <begin position="699"/>
        <end position="739"/>
    </location>
</feature>
<dbReference type="AlphaFoldDB" id="A0A914GSQ4"/>
<keyword evidence="13" id="KW-0472">Membrane</keyword>
<dbReference type="InterPro" id="IPR013083">
    <property type="entry name" value="Znf_RING/FYVE/PHD"/>
</dbReference>
<dbReference type="GO" id="GO:0005615">
    <property type="term" value="C:extracellular space"/>
    <property type="evidence" value="ECO:0007669"/>
    <property type="project" value="TreeGrafter"/>
</dbReference>
<dbReference type="SUPFAM" id="SSF53474">
    <property type="entry name" value="alpha/beta-Hydrolases"/>
    <property type="match status" value="1"/>
</dbReference>
<dbReference type="GO" id="GO:0019695">
    <property type="term" value="P:choline metabolic process"/>
    <property type="evidence" value="ECO:0007669"/>
    <property type="project" value="TreeGrafter"/>
</dbReference>
<keyword evidence="7" id="KW-0531">Neurotransmitter degradation</keyword>
<keyword evidence="6" id="KW-0862">Zinc</keyword>
<feature type="active site" description="Acyl-ester intermediate" evidence="10">
    <location>
        <position position="235"/>
    </location>
</feature>
<dbReference type="SUPFAM" id="SSF57850">
    <property type="entry name" value="RING/U-box"/>
    <property type="match status" value="1"/>
</dbReference>
<comment type="similarity">
    <text evidence="1">Belongs to the type-B carboxylesterase/lipase family.</text>
</comment>
<dbReference type="GO" id="GO:0008270">
    <property type="term" value="F:zinc ion binding"/>
    <property type="evidence" value="ECO:0007669"/>
    <property type="project" value="UniProtKB-KW"/>
</dbReference>
<dbReference type="Pfam" id="PF13639">
    <property type="entry name" value="zf-RING_2"/>
    <property type="match status" value="1"/>
</dbReference>
<dbReference type="Gene3D" id="3.40.50.1820">
    <property type="entry name" value="alpha/beta hydrolase"/>
    <property type="match status" value="1"/>
</dbReference>
<organism evidence="15 16">
    <name type="scientific">Globodera rostochiensis</name>
    <name type="common">Golden nematode worm</name>
    <name type="synonym">Heterodera rostochiensis</name>
    <dbReference type="NCBI Taxonomy" id="31243"/>
    <lineage>
        <taxon>Eukaryota</taxon>
        <taxon>Metazoa</taxon>
        <taxon>Ecdysozoa</taxon>
        <taxon>Nematoda</taxon>
        <taxon>Chromadorea</taxon>
        <taxon>Rhabditida</taxon>
        <taxon>Tylenchina</taxon>
        <taxon>Tylenchomorpha</taxon>
        <taxon>Tylenchoidea</taxon>
        <taxon>Heteroderidae</taxon>
        <taxon>Heteroderinae</taxon>
        <taxon>Globodera</taxon>
    </lineage>
</organism>
<evidence type="ECO:0000256" key="7">
    <source>
        <dbReference type="ARBA" id="ARBA00022867"/>
    </source>
</evidence>
<keyword evidence="4 11" id="KW-0863">Zinc-finger</keyword>
<evidence type="ECO:0000256" key="3">
    <source>
        <dbReference type="ARBA" id="ARBA00022487"/>
    </source>
</evidence>